<accession>A0A1X2IQW1</accession>
<proteinExistence type="predicted"/>
<reference evidence="1 2" key="1">
    <citation type="submission" date="2016-07" db="EMBL/GenBank/DDBJ databases">
        <title>Pervasive Adenine N6-methylation of Active Genes in Fungi.</title>
        <authorList>
            <consortium name="DOE Joint Genome Institute"/>
            <person name="Mondo S.J."/>
            <person name="Dannebaum R.O."/>
            <person name="Kuo R.C."/>
            <person name="Labutti K."/>
            <person name="Haridas S."/>
            <person name="Kuo A."/>
            <person name="Salamov A."/>
            <person name="Ahrendt S.R."/>
            <person name="Lipzen A."/>
            <person name="Sullivan W."/>
            <person name="Andreopoulos W.B."/>
            <person name="Clum A."/>
            <person name="Lindquist E."/>
            <person name="Daum C."/>
            <person name="Ramamoorthy G.K."/>
            <person name="Gryganskyi A."/>
            <person name="Culley D."/>
            <person name="Magnuson J.K."/>
            <person name="James T.Y."/>
            <person name="O'Malley M.A."/>
            <person name="Stajich J.E."/>
            <person name="Spatafora J.W."/>
            <person name="Visel A."/>
            <person name="Grigoriev I.V."/>
        </authorList>
    </citation>
    <scope>NUCLEOTIDE SEQUENCE [LARGE SCALE GENOMIC DNA]</scope>
    <source>
        <strain evidence="1 2">NRRL 1336</strain>
    </source>
</reference>
<dbReference type="AlphaFoldDB" id="A0A1X2IQW1"/>
<organism evidence="1 2">
    <name type="scientific">Absidia repens</name>
    <dbReference type="NCBI Taxonomy" id="90262"/>
    <lineage>
        <taxon>Eukaryota</taxon>
        <taxon>Fungi</taxon>
        <taxon>Fungi incertae sedis</taxon>
        <taxon>Mucoromycota</taxon>
        <taxon>Mucoromycotina</taxon>
        <taxon>Mucoromycetes</taxon>
        <taxon>Mucorales</taxon>
        <taxon>Cunninghamellaceae</taxon>
        <taxon>Absidia</taxon>
    </lineage>
</organism>
<name>A0A1X2IQW1_9FUNG</name>
<dbReference type="Proteomes" id="UP000193560">
    <property type="component" value="Unassembled WGS sequence"/>
</dbReference>
<evidence type="ECO:0008006" key="3">
    <source>
        <dbReference type="Google" id="ProtNLM"/>
    </source>
</evidence>
<dbReference type="EMBL" id="MCGE01000006">
    <property type="protein sequence ID" value="ORZ20670.1"/>
    <property type="molecule type" value="Genomic_DNA"/>
</dbReference>
<evidence type="ECO:0000313" key="2">
    <source>
        <dbReference type="Proteomes" id="UP000193560"/>
    </source>
</evidence>
<evidence type="ECO:0000313" key="1">
    <source>
        <dbReference type="EMBL" id="ORZ20670.1"/>
    </source>
</evidence>
<comment type="caution">
    <text evidence="1">The sequence shown here is derived from an EMBL/GenBank/DDBJ whole genome shotgun (WGS) entry which is preliminary data.</text>
</comment>
<gene>
    <name evidence="1" type="ORF">BCR42DRAFT_409252</name>
</gene>
<dbReference type="OrthoDB" id="10258358at2759"/>
<dbReference type="STRING" id="90262.A0A1X2IQW1"/>
<protein>
    <recommendedName>
        <fullName evidence="3">Alpha/Beta hydrolase protein</fullName>
    </recommendedName>
</protein>
<sequence length="306" mass="33713">MSKTIASRSKKLFVELPQWKVLSRPADHRSEVTVYVKGFLAESESPENFDDWIHSHKLLALSPKHRWGSSALGYSWPSGSSLHHIPVPLASLGSVAYLVGRNLQQLKHLRIPSPMSIMGALAIDAGLHAGRLAYQFNVATKESEERAETLAWRLLDLRRKHDYLRVVGHSLGCRHIVEACGLMQQNERPDSIHLCAPAFIKDDILPWVEKGSGGLGKEQTVIYYSHKDLTLGILLRTLLGGTQAVGEIGLLDGPAAPSLDPSVKLVDASRSLGGYYIGAHTDYADKFHYFCHPSLPSPLIPPPLEP</sequence>
<keyword evidence="2" id="KW-1185">Reference proteome</keyword>